<dbReference type="InterPro" id="IPR054595">
    <property type="entry name" value="DBL_C"/>
</dbReference>
<feature type="domain" description="Plasmodium falciparum erythrocyte membrane protein 1 acidic terminal segment" evidence="5">
    <location>
        <begin position="1816"/>
        <end position="2121"/>
    </location>
</feature>
<dbReference type="InterPro" id="IPR044932">
    <property type="entry name" value="PfEMP1_ATS_sf"/>
</dbReference>
<feature type="region of interest" description="Disordered" evidence="2">
    <location>
        <begin position="1"/>
        <end position="20"/>
    </location>
</feature>
<dbReference type="Pfam" id="PF22672">
    <property type="entry name" value="DBL_C"/>
    <property type="match status" value="2"/>
</dbReference>
<organism evidence="9 10">
    <name type="scientific">Plasmodium falciparum (isolate Palo Alto / Uganda)</name>
    <dbReference type="NCBI Taxonomy" id="57270"/>
    <lineage>
        <taxon>Eukaryota</taxon>
        <taxon>Sar</taxon>
        <taxon>Alveolata</taxon>
        <taxon>Apicomplexa</taxon>
        <taxon>Aconoidasida</taxon>
        <taxon>Haemosporida</taxon>
        <taxon>Plasmodiidae</taxon>
        <taxon>Plasmodium</taxon>
        <taxon>Plasmodium (Laverania)</taxon>
    </lineage>
</organism>
<dbReference type="EMBL" id="KI927386">
    <property type="protein sequence ID" value="ETW53168.1"/>
    <property type="molecule type" value="Genomic_DNA"/>
</dbReference>
<feature type="compositionally biased region" description="Basic and acidic residues" evidence="2">
    <location>
        <begin position="958"/>
        <end position="967"/>
    </location>
</feature>
<dbReference type="Gene3D" id="1.20.58.1930">
    <property type="match status" value="1"/>
</dbReference>
<feature type="region of interest" description="Disordered" evidence="2">
    <location>
        <begin position="946"/>
        <end position="987"/>
    </location>
</feature>
<accession>W4IT25</accession>
<dbReference type="Pfam" id="PF05424">
    <property type="entry name" value="Duffy_binding"/>
    <property type="match status" value="2"/>
</dbReference>
<name>W4IT25_PLAFP</name>
<dbReference type="Pfam" id="PF15447">
    <property type="entry name" value="NTS"/>
    <property type="match status" value="1"/>
</dbReference>
<dbReference type="FunFam" id="1.20.58.1930:FF:000001">
    <property type="entry name" value="Erythrocyte membrane protein 1, PfEMP1"/>
    <property type="match status" value="1"/>
</dbReference>
<feature type="region of interest" description="Disordered" evidence="2">
    <location>
        <begin position="830"/>
        <end position="920"/>
    </location>
</feature>
<evidence type="ECO:0008006" key="11">
    <source>
        <dbReference type="Google" id="ProtNLM"/>
    </source>
</evidence>
<keyword evidence="1" id="KW-0175">Coiled coil</keyword>
<evidence type="ECO:0000259" key="7">
    <source>
        <dbReference type="Pfam" id="PF18562"/>
    </source>
</evidence>
<dbReference type="GO" id="GO:0046789">
    <property type="term" value="F:host cell surface receptor binding"/>
    <property type="evidence" value="ECO:0007669"/>
    <property type="project" value="InterPro"/>
</dbReference>
<feature type="domain" description="Duffy-binding-like" evidence="8">
    <location>
        <begin position="338"/>
        <end position="499"/>
    </location>
</feature>
<feature type="compositionally biased region" description="Pro residues" evidence="2">
    <location>
        <begin position="1698"/>
        <end position="1728"/>
    </location>
</feature>
<feature type="compositionally biased region" description="Basic and acidic residues" evidence="2">
    <location>
        <begin position="830"/>
        <end position="843"/>
    </location>
</feature>
<feature type="domain" description="Cysteine-rich interdomain region 1 gamma" evidence="7">
    <location>
        <begin position="1414"/>
        <end position="1466"/>
    </location>
</feature>
<dbReference type="Gene3D" id="1.20.1310.20">
    <property type="entry name" value="Duffy-antigen binding domain"/>
    <property type="match status" value="2"/>
</dbReference>
<dbReference type="Gene3D" id="1.10.1900.40">
    <property type="entry name" value="Acidic terminal segments, variant surface antigen of PfEMP1"/>
    <property type="match status" value="1"/>
</dbReference>
<feature type="region of interest" description="Disordered" evidence="2">
    <location>
        <begin position="790"/>
        <end position="811"/>
    </location>
</feature>
<dbReference type="InterPro" id="IPR041480">
    <property type="entry name" value="CIDR1_gamma"/>
</dbReference>
<protein>
    <recommendedName>
        <fullName evidence="11">Erythrocyte membrane protein 1</fullName>
    </recommendedName>
</protein>
<feature type="compositionally biased region" description="Basic and acidic residues" evidence="2">
    <location>
        <begin position="1663"/>
        <end position="1675"/>
    </location>
</feature>
<evidence type="ECO:0000313" key="9">
    <source>
        <dbReference type="EMBL" id="ETW53168.1"/>
    </source>
</evidence>
<feature type="region of interest" description="Disordered" evidence="2">
    <location>
        <begin position="1054"/>
        <end position="1092"/>
    </location>
</feature>
<feature type="region of interest" description="Disordered" evidence="2">
    <location>
        <begin position="497"/>
        <end position="517"/>
    </location>
</feature>
<dbReference type="SUPFAM" id="SSF140924">
    <property type="entry name" value="Duffy binding domain-like"/>
    <property type="match status" value="4"/>
</dbReference>
<feature type="compositionally biased region" description="Acidic residues" evidence="2">
    <location>
        <begin position="856"/>
        <end position="896"/>
    </location>
</feature>
<evidence type="ECO:0000259" key="6">
    <source>
        <dbReference type="Pfam" id="PF15447"/>
    </source>
</evidence>
<dbReference type="InterPro" id="IPR008602">
    <property type="entry name" value="Duffy-antigen-binding"/>
</dbReference>
<dbReference type="Pfam" id="PF15445">
    <property type="entry name" value="ATS"/>
    <property type="match status" value="1"/>
</dbReference>
<feature type="region of interest" description="Disordered" evidence="2">
    <location>
        <begin position="1006"/>
        <end position="1027"/>
    </location>
</feature>
<dbReference type="FunFam" id="1.20.58.830:FF:000009">
    <property type="entry name" value="Erythrocyte membrane protein 1, PfEMP1"/>
    <property type="match status" value="1"/>
</dbReference>
<feature type="region of interest" description="Disordered" evidence="2">
    <location>
        <begin position="1645"/>
        <end position="1728"/>
    </location>
</feature>
<feature type="compositionally biased region" description="Low complexity" evidence="2">
    <location>
        <begin position="1010"/>
        <end position="1025"/>
    </location>
</feature>
<dbReference type="Gene3D" id="1.20.58.830">
    <property type="match status" value="3"/>
</dbReference>
<dbReference type="InterPro" id="IPR029210">
    <property type="entry name" value="PfEMP1_NTS"/>
</dbReference>
<dbReference type="FunFam" id="1.20.1310.20:FF:000001">
    <property type="entry name" value="Erythrocyte membrane protein 1, PfEMP1"/>
    <property type="match status" value="1"/>
</dbReference>
<feature type="domain" description="Duffy-binding-like" evidence="3">
    <location>
        <begin position="673"/>
        <end position="832"/>
    </location>
</feature>
<feature type="domain" description="Plasmodium falciparum erythrocyte membrane protein-1 N-terminal segment" evidence="6">
    <location>
        <begin position="21"/>
        <end position="55"/>
    </location>
</feature>
<feature type="domain" description="Duffy-binding-like" evidence="3">
    <location>
        <begin position="1483"/>
        <end position="1619"/>
    </location>
</feature>
<dbReference type="OMA" id="THNEENC"/>
<feature type="coiled-coil region" evidence="1">
    <location>
        <begin position="1293"/>
        <end position="1320"/>
    </location>
</feature>
<feature type="compositionally biased region" description="Gly residues" evidence="2">
    <location>
        <begin position="502"/>
        <end position="511"/>
    </location>
</feature>
<evidence type="ECO:0000256" key="2">
    <source>
        <dbReference type="SAM" id="MobiDB-lite"/>
    </source>
</evidence>
<proteinExistence type="predicted"/>
<dbReference type="Proteomes" id="UP000019103">
    <property type="component" value="Unassembled WGS sequence"/>
</dbReference>
<dbReference type="Pfam" id="PF03011">
    <property type="entry name" value="PFEMP"/>
    <property type="match status" value="2"/>
</dbReference>
<reference evidence="9 10" key="2">
    <citation type="submission" date="2013-02" db="EMBL/GenBank/DDBJ databases">
        <title>The Genome Sequence of Plasmodium falciparum Palo Alto/Uganda.</title>
        <authorList>
            <consortium name="The Broad Institute Genome Sequencing Platform"/>
            <consortium name="The Broad Institute Genome Sequencing Center for Infectious Disease"/>
            <person name="Neafsey D."/>
            <person name="Cheeseman I."/>
            <person name="Volkman S."/>
            <person name="Adams J."/>
            <person name="Walker B."/>
            <person name="Young S.K."/>
            <person name="Zeng Q."/>
            <person name="Gargeya S."/>
            <person name="Fitzgerald M."/>
            <person name="Haas B."/>
            <person name="Abouelleil A."/>
            <person name="Alvarado L."/>
            <person name="Arachchi H.M."/>
            <person name="Berlin A.M."/>
            <person name="Chapman S.B."/>
            <person name="Dewar J."/>
            <person name="Goldberg J."/>
            <person name="Griggs A."/>
            <person name="Gujja S."/>
            <person name="Hansen M."/>
            <person name="Howarth C."/>
            <person name="Imamovic A."/>
            <person name="Larimer J."/>
            <person name="McCowan C."/>
            <person name="Murphy C."/>
            <person name="Neiman D."/>
            <person name="Pearson M."/>
            <person name="Priest M."/>
            <person name="Roberts A."/>
            <person name="Saif S."/>
            <person name="Shea T."/>
            <person name="Sisk P."/>
            <person name="Sykes S."/>
            <person name="Wortman J."/>
            <person name="Nusbaum C."/>
            <person name="Birren B."/>
        </authorList>
    </citation>
    <scope>NUCLEOTIDE SEQUENCE [LARGE SCALE GENOMIC DNA]</scope>
    <source>
        <strain evidence="9 10">Palo Alto/Uganda</strain>
    </source>
</reference>
<evidence type="ECO:0000259" key="8">
    <source>
        <dbReference type="Pfam" id="PF22672"/>
    </source>
</evidence>
<dbReference type="GO" id="GO:0016020">
    <property type="term" value="C:membrane"/>
    <property type="evidence" value="ECO:0007669"/>
    <property type="project" value="InterPro"/>
</dbReference>
<evidence type="ECO:0000259" key="3">
    <source>
        <dbReference type="Pfam" id="PF03011"/>
    </source>
</evidence>
<dbReference type="InterPro" id="IPR042202">
    <property type="entry name" value="Duffy-ag-bd_sf"/>
</dbReference>
<sequence>MAPPGSAGTQDGADKYKNAPDAKHLLDQIGEDVYKKVKDDAKNYIDDLKGNLQHAASTSEETVDTINPCDLVKEYYNNHVNGNSNRYPCKKDGEGNDVDRFSDKEGAECANSKIEGNSKASSGKDFGACAPYRRLSLCNKNMVKMDTNNDSKAKHDLLAEVCMAAKYEGESITGRYPQHQQTNEGTSSQLCTVLARSFADIGDIVRGRDLYGGSKKEKEKRKQLEENLQKIFKQIHDDVTKRNNELKTRYNGDKNNNFFKLREDWWAANRETVWKAITCSADRGNAYFRATCSDRNGSGAQANKYCRCNDDQPNADKPNTDPPTYFDYVPQYLRWFEEWAEDFCRKKKKKLENLDTQCRGKDNSSHDRYCSRNGYDCEKTKRAIGKLRYGKQCISCLYGCNPYVDWIDKKKEEFDKQVKKYTDEIKIYTEGAPVSRRQKRGAGGISTKVYDGYEKKFYDELKKNNYGTVDKFLEKLSNEEICKKITTQEEGRINFEKVNTGGTAGSGGTSGASGTNDKNEGTFYRSKYCQPCPICGVKKKRNGDSGNQWEEKNDDNCKNIKLYEPKPGVVGTPIEILKSGEGHDDIKEKIEQFCKTQNGTGSGSSGGGNSEKKELYDEWKCYQFEQLRKVGQDDDDDDYDKDVEHGGGLCILKNTNKKNLEDPEQFQKTFNNFFYYWVAHMLKDSIYWRTKKLEKCLKNGTKIICKKGCHGKCDCFEKWVVQKKTEWKNIKIHFGKQDFGNQEGFLGEGMKSPDFVLKYVLKLDELFQNIKEAYGNVKELKGIEELLDEEKKREEEDEAAGVTDNENKTTIDKLLQHEEKDAKTCLDTHNEENCKQQQEDKGGARILTTARNGPTDEPDDDEYEEDDEDDDEDDDEKGNLQEEEEEIEEDKDQVEEETAKETTEDTQVDGDKGEKGPKVEDICDIVKTALKVDNLTQACSLKYGPKAPTSWKCIPSGDKTDTSDGEKATTGSEPTSGKDRATGGSICVPPRRRRLYVTPLTKWANETLSSGETQPPQGQTPSQSGEKLREAFIQSAAIETFFLWHKYKMDKKKEDEEKKEARGIVPGTPVLPVEDEDDENKNKDPQTELNDGNIPEEFKRQMFYTLGDYRDIFFGKDIGGGDNIEKVKENINKVFPNRTSDGKQSGDNQRSEWWQQHGKDIWQGMLCALSYNTETKIKDEELRKKLIEHNKNSNKYDNVAFKGGFNENSTKLVDFVKRPPYFRWLEEWAEEFCRKQKHKLYIIEKDCRGNDGDKNCSGDGFDCNELVPKKEDIFKYFDCSTCAKSCRFYRKWIKQKGKEYEKQKEEYSKQKEKCEKESNNHDNGFCGRLKTTSSTAAEFLENIKGEPCKNNENGEYIIDFSQPNKTFKHATNCDPCSEFKIKCQNDNCTAGTQNECNGKTAITAKKIKQMRKSTDGVSMLVSDDSTNGVEGDDLKACIEAGIFKGFRKDVWECGNVCGVDICTLKKDKNGEEGDEKPIIMKELLKRWLETFFEDYNKIKKKVKACTKSGKGSTCIRSCVDKWIEKKTEEWKKINDKYLDQNTKVNPDGNNLKTFLEDGPFKNEVDKAIKPCDDLNAFESFCGLNGDEKSKTKDGYQDAIDCMLNKLQQKAKNCADQASGEEKHCGEYNPPDEEEDLLLEEDENENPLGKEKVGKQAPGFCEIEEPKETVDDRGCEPAKTTPKEPSSPAPSERQTPKAPVEPLPPALPPAPPPPTKPANPPSQPTPPYLSHPAVIPSLVTSTLAWSKKTKSTIDLLRVINIPKSDYDIPTLKSKNRYIPYRSGTYKGKTYIYMEGDTSGDEKYAFMSDTTDVTSSENEFISQYLQSEQPKDVPNDYSSGDIPFNTQPNTLYIDNNQEKPFIMSIHDRDLHNGEEVTYNINLDVPKNINRITNIMDDPKYVSNNVYSGIDLINDTLSGNQHIDIYDELLKRKENELFGTNHTKKNTSTNSVAKLTNSDPIHNQLELFHKWLDRHRDMCEKWKNDNERLAKLKEEWENETHSGNTHPSDSNKTLNTDVSIQIHMNNPKTTNEFTYVDSNPNQVDDTYVDSNPDNSSMDTILEDLEKYKEPYYDVQDDIYYDVNDHDTSTVDSNAMDVPSKVQIEMDVNTKLVKEKYPIADVWDI</sequence>
<evidence type="ECO:0000259" key="4">
    <source>
        <dbReference type="Pfam" id="PF05424"/>
    </source>
</evidence>
<evidence type="ECO:0000256" key="1">
    <source>
        <dbReference type="SAM" id="Coils"/>
    </source>
</evidence>
<reference evidence="9 10" key="1">
    <citation type="submission" date="2013-02" db="EMBL/GenBank/DDBJ databases">
        <title>The Genome Annotation of Plasmodium falciparum Palo Alto/Uganda.</title>
        <authorList>
            <consortium name="The Broad Institute Genome Sequencing Platform"/>
            <consortium name="The Broad Institute Genome Sequencing Center for Infectious Disease"/>
            <person name="Neafsey D."/>
            <person name="Hoffman S."/>
            <person name="Volkman S."/>
            <person name="Rosenthal P."/>
            <person name="Walker B."/>
            <person name="Young S.K."/>
            <person name="Zeng Q."/>
            <person name="Gargeya S."/>
            <person name="Fitzgerald M."/>
            <person name="Haas B."/>
            <person name="Abouelleil A."/>
            <person name="Allen A.W."/>
            <person name="Alvarado L."/>
            <person name="Arachchi H.M."/>
            <person name="Berlin A.M."/>
            <person name="Chapman S.B."/>
            <person name="Gainer-Dewar J."/>
            <person name="Goldberg J."/>
            <person name="Griggs A."/>
            <person name="Gujja S."/>
            <person name="Hansen M."/>
            <person name="Howarth C."/>
            <person name="Imamovic A."/>
            <person name="Ireland A."/>
            <person name="Larimer J."/>
            <person name="McCowan C."/>
            <person name="Murphy C."/>
            <person name="Pearson M."/>
            <person name="Poon T.W."/>
            <person name="Priest M."/>
            <person name="Roberts A."/>
            <person name="Saif S."/>
            <person name="Shea T."/>
            <person name="Sisk P."/>
            <person name="Sykes S."/>
            <person name="Wortman J."/>
            <person name="Nusbaum C."/>
            <person name="Birren B."/>
        </authorList>
    </citation>
    <scope>NUCLEOTIDE SEQUENCE [LARGE SCALE GENOMIC DNA]</scope>
    <source>
        <strain evidence="9 10">Palo Alto/Uganda</strain>
    </source>
</reference>
<evidence type="ECO:0000259" key="5">
    <source>
        <dbReference type="Pfam" id="PF15445"/>
    </source>
</evidence>
<evidence type="ECO:0000313" key="10">
    <source>
        <dbReference type="Proteomes" id="UP000019103"/>
    </source>
</evidence>
<dbReference type="InterPro" id="IPR029211">
    <property type="entry name" value="PfEMP1_ATS"/>
</dbReference>
<dbReference type="FunFam" id="1.10.1900.40:FF:000003">
    <property type="entry name" value="Erythrocyte membrane protein 1"/>
    <property type="match status" value="1"/>
</dbReference>
<feature type="domain" description="Duffy-antigen binding" evidence="4">
    <location>
        <begin position="986"/>
        <end position="1198"/>
    </location>
</feature>
<feature type="coiled-coil region" evidence="1">
    <location>
        <begin position="1969"/>
        <end position="1996"/>
    </location>
</feature>
<gene>
    <name evidence="9" type="ORF">PFUGPA_04796</name>
</gene>
<dbReference type="InterPro" id="IPR004258">
    <property type="entry name" value="DBL"/>
</dbReference>
<dbReference type="Pfam" id="PF18562">
    <property type="entry name" value="CIDR1_gamma"/>
    <property type="match status" value="1"/>
</dbReference>
<feature type="domain" description="Duffy-antigen binding" evidence="4">
    <location>
        <begin position="127"/>
        <end position="334"/>
    </location>
</feature>
<feature type="compositionally biased region" description="Basic and acidic residues" evidence="2">
    <location>
        <begin position="897"/>
        <end position="920"/>
    </location>
</feature>
<feature type="domain" description="Duffy-binding-like" evidence="8">
    <location>
        <begin position="1227"/>
        <end position="1370"/>
    </location>
</feature>